<dbReference type="SUPFAM" id="SSF56655">
    <property type="entry name" value="Carbohydrate phosphatase"/>
    <property type="match status" value="1"/>
</dbReference>
<evidence type="ECO:0000256" key="5">
    <source>
        <dbReference type="ARBA" id="ARBA00044465"/>
    </source>
</evidence>
<dbReference type="InterPro" id="IPR050725">
    <property type="entry name" value="CysQ/Inositol_MonoPase"/>
</dbReference>
<proteinExistence type="inferred from homology"/>
<dbReference type="InterPro" id="IPR044897">
    <property type="entry name" value="INPP1_dom_1"/>
</dbReference>
<dbReference type="PROSITE" id="PS00630">
    <property type="entry name" value="IMP_2"/>
    <property type="match status" value="1"/>
</dbReference>
<organism evidence="9 10">
    <name type="scientific">Denticeps clupeoides</name>
    <name type="common">denticle herring</name>
    <dbReference type="NCBI Taxonomy" id="299321"/>
    <lineage>
        <taxon>Eukaryota</taxon>
        <taxon>Metazoa</taxon>
        <taxon>Chordata</taxon>
        <taxon>Craniata</taxon>
        <taxon>Vertebrata</taxon>
        <taxon>Euteleostomi</taxon>
        <taxon>Actinopterygii</taxon>
        <taxon>Neopterygii</taxon>
        <taxon>Teleostei</taxon>
        <taxon>Clupei</taxon>
        <taxon>Clupeiformes</taxon>
        <taxon>Denticipitoidei</taxon>
        <taxon>Denticipitidae</taxon>
        <taxon>Denticeps</taxon>
    </lineage>
</organism>
<evidence type="ECO:0000256" key="1">
    <source>
        <dbReference type="ARBA" id="ARBA00009759"/>
    </source>
</evidence>
<reference evidence="9" key="2">
    <citation type="submission" date="2025-08" db="UniProtKB">
        <authorList>
            <consortium name="Ensembl"/>
        </authorList>
    </citation>
    <scope>IDENTIFICATION</scope>
</reference>
<feature type="binding site" evidence="8">
    <location>
        <position position="154"/>
    </location>
    <ligand>
        <name>Mg(2+)</name>
        <dbReference type="ChEBI" id="CHEBI:18420"/>
        <label>1</label>
        <note>catalytic</note>
    </ligand>
</feature>
<dbReference type="Pfam" id="PF00459">
    <property type="entry name" value="Inositol_P"/>
    <property type="match status" value="1"/>
</dbReference>
<evidence type="ECO:0000256" key="3">
    <source>
        <dbReference type="ARBA" id="ARBA00022723"/>
    </source>
</evidence>
<reference evidence="9" key="3">
    <citation type="submission" date="2025-09" db="UniProtKB">
        <authorList>
            <consortium name="Ensembl"/>
        </authorList>
    </citation>
    <scope>IDENTIFICATION</scope>
</reference>
<feature type="binding site" evidence="8">
    <location>
        <position position="310"/>
    </location>
    <ligand>
        <name>Mg(2+)</name>
        <dbReference type="ChEBI" id="CHEBI:18420"/>
        <label>1</label>
        <note>catalytic</note>
    </ligand>
</feature>
<dbReference type="PANTHER" id="PTHR43028">
    <property type="entry name" value="3'(2'),5'-BISPHOSPHATE NUCLEOTIDASE 1"/>
    <property type="match status" value="1"/>
</dbReference>
<dbReference type="Ensembl" id="ENSDCDT00010054684.1">
    <property type="protein sequence ID" value="ENSDCDP00010044577.1"/>
    <property type="gene ID" value="ENSDCDG00010027566.1"/>
</dbReference>
<feature type="binding site" evidence="8">
    <location>
        <position position="153"/>
    </location>
    <ligand>
        <name>Mg(2+)</name>
        <dbReference type="ChEBI" id="CHEBI:18420"/>
        <label>1</label>
        <note>catalytic</note>
    </ligand>
</feature>
<dbReference type="Gene3D" id="3.40.190.80">
    <property type="match status" value="1"/>
</dbReference>
<evidence type="ECO:0000313" key="10">
    <source>
        <dbReference type="Proteomes" id="UP000694580"/>
    </source>
</evidence>
<evidence type="ECO:0000313" key="9">
    <source>
        <dbReference type="Ensembl" id="ENSDCDP00010044577.1"/>
    </source>
</evidence>
<accession>A0AAY4DGA4</accession>
<feature type="binding site" evidence="8">
    <location>
        <position position="151"/>
    </location>
    <ligand>
        <name>Mg(2+)</name>
        <dbReference type="ChEBI" id="CHEBI:18420"/>
        <label>1</label>
        <note>catalytic</note>
    </ligand>
</feature>
<comment type="catalytic activity">
    <reaction evidence="5">
        <text>1D-myo-inositol 1,3,4-trisphosphate + H2O = 1D-myo-inositol 3,4-bisphosphate + phosphate</text>
        <dbReference type="Rhea" id="RHEA:70319"/>
        <dbReference type="ChEBI" id="CHEBI:15377"/>
        <dbReference type="ChEBI" id="CHEBI:43474"/>
        <dbReference type="ChEBI" id="CHEBI:58414"/>
        <dbReference type="ChEBI" id="CHEBI:83241"/>
    </reaction>
    <physiologicalReaction direction="left-to-right" evidence="5">
        <dbReference type="Rhea" id="RHEA:70320"/>
    </physiologicalReaction>
</comment>
<evidence type="ECO:0000256" key="2">
    <source>
        <dbReference type="ARBA" id="ARBA00022671"/>
    </source>
</evidence>
<protein>
    <recommendedName>
        <fullName evidence="7">inositol-1,4-bisphosphate 1-phosphatase</fullName>
        <ecNumber evidence="7">3.1.3.57</ecNumber>
    </recommendedName>
</protein>
<dbReference type="InterPro" id="IPR020583">
    <property type="entry name" value="Inositol_monoP_metal-BS"/>
</dbReference>
<dbReference type="PANTHER" id="PTHR43028:SF3">
    <property type="entry name" value="INOSITOL POLYPHOSPHATE 1-PHOSPHATASE"/>
    <property type="match status" value="1"/>
</dbReference>
<evidence type="ECO:0000256" key="6">
    <source>
        <dbReference type="ARBA" id="ARBA00044478"/>
    </source>
</evidence>
<keyword evidence="4 8" id="KW-0460">Magnesium</keyword>
<dbReference type="EC" id="3.1.3.57" evidence="7"/>
<comment type="catalytic activity">
    <reaction evidence="6">
        <text>1D-myo-inositol 1,4-bisphosphate + H2O = 1D-myo-inositol 4-phosphate + phosphate</text>
        <dbReference type="Rhea" id="RHEA:15553"/>
        <dbReference type="ChEBI" id="CHEBI:15377"/>
        <dbReference type="ChEBI" id="CHEBI:43474"/>
        <dbReference type="ChEBI" id="CHEBI:58282"/>
        <dbReference type="ChEBI" id="CHEBI:58469"/>
        <dbReference type="EC" id="3.1.3.57"/>
    </reaction>
    <physiologicalReaction direction="left-to-right" evidence="6">
        <dbReference type="Rhea" id="RHEA:15554"/>
    </physiologicalReaction>
</comment>
<dbReference type="GO" id="GO:0004441">
    <property type="term" value="F:inositol-1,4-bisphosphate 1-phosphatase activity"/>
    <property type="evidence" value="ECO:0007669"/>
    <property type="project" value="UniProtKB-EC"/>
</dbReference>
<dbReference type="AlphaFoldDB" id="A0AAY4DGA4"/>
<evidence type="ECO:0000256" key="7">
    <source>
        <dbReference type="ARBA" id="ARBA00044519"/>
    </source>
</evidence>
<sequence length="389" mass="42783">MSQLMVALIQASEKAANIARSCRQEERLFSLLIEEKKNDSQKRTCAADFKTLADVLVQEVIRHDIGKQFPGLENSIFGEETNEFMNGLGEKIHVRLGDTEKDTSSLLSKVLDGNMEAAEALAFAAHQDIIIPDLHTGAVDVPLHSLGIWVDPIDSTYQYIKGISDSVPEDDIYRHGLQCVTVLIGVYDLHSGVPVMGVINQPFAVLDSIKGWTGRYFWGISDGLRSINSLTSRTDEQMKGEPIEPSAICEGLKISAVLSTRESKRVKALFQENCVAGVYYASGAGYKALCVILGLVDVYLFTKDSTYRWDSCSPHAILCSMGGGVADLKECLKKRQCGRPEEQPELVYNIPVLEASGVDKWSNKGGLIAYRSKSDLDAVIQLLSTIRMD</sequence>
<reference evidence="9 10" key="1">
    <citation type="submission" date="2020-06" db="EMBL/GenBank/DDBJ databases">
        <authorList>
            <consortium name="Wellcome Sanger Institute Data Sharing"/>
        </authorList>
    </citation>
    <scope>NUCLEOTIDE SEQUENCE [LARGE SCALE GENOMIC DNA]</scope>
</reference>
<keyword evidence="2" id="KW-0452">Lithium</keyword>
<keyword evidence="3 8" id="KW-0479">Metal-binding</keyword>
<dbReference type="Gene3D" id="3.30.540.10">
    <property type="entry name" value="Fructose-1,6-Bisphosphatase, subunit A, domain 1"/>
    <property type="match status" value="1"/>
</dbReference>
<dbReference type="GO" id="GO:0046872">
    <property type="term" value="F:metal ion binding"/>
    <property type="evidence" value="ECO:0007669"/>
    <property type="project" value="UniProtKB-KW"/>
</dbReference>
<dbReference type="GO" id="GO:0046854">
    <property type="term" value="P:phosphatidylinositol phosphate biosynthetic process"/>
    <property type="evidence" value="ECO:0007669"/>
    <property type="project" value="InterPro"/>
</dbReference>
<feature type="binding site" evidence="8">
    <location>
        <position position="79"/>
    </location>
    <ligand>
        <name>Mg(2+)</name>
        <dbReference type="ChEBI" id="CHEBI:18420"/>
        <label>1</label>
        <note>catalytic</note>
    </ligand>
</feature>
<dbReference type="Gene3D" id="4.10.460.10">
    <property type="entry name" value="Inositol Polyphosphate 1-phosphatase, domain 1"/>
    <property type="match status" value="1"/>
</dbReference>
<dbReference type="PROSITE" id="PS00629">
    <property type="entry name" value="IMP_1"/>
    <property type="match status" value="1"/>
</dbReference>
<dbReference type="InterPro" id="IPR000760">
    <property type="entry name" value="Inositol_monophosphatase-like"/>
</dbReference>
<dbReference type="Proteomes" id="UP000694580">
    <property type="component" value="Chromosome 5"/>
</dbReference>
<dbReference type="InterPro" id="IPR020550">
    <property type="entry name" value="Inositol_monophosphatase_CS"/>
</dbReference>
<keyword evidence="10" id="KW-1185">Reference proteome</keyword>
<comment type="cofactor">
    <cofactor evidence="8">
        <name>Mg(2+)</name>
        <dbReference type="ChEBI" id="CHEBI:18420"/>
    </cofactor>
</comment>
<comment type="similarity">
    <text evidence="1">Belongs to the inositol monophosphatase superfamily.</text>
</comment>
<name>A0AAY4DGA4_9TELE</name>
<evidence type="ECO:0000256" key="8">
    <source>
        <dbReference type="PIRSR" id="PIRSR600760-2"/>
    </source>
</evidence>
<dbReference type="GeneTree" id="ENSGT00940000156785"/>
<gene>
    <name evidence="9" type="primary">INPP1</name>
</gene>
<evidence type="ECO:0000256" key="4">
    <source>
        <dbReference type="ARBA" id="ARBA00022842"/>
    </source>
</evidence>